<proteinExistence type="predicted"/>
<dbReference type="AlphaFoldDB" id="A0A5E4MT28"/>
<dbReference type="PANTHER" id="PTHR11158">
    <property type="entry name" value="MSF1/PX19 RELATED"/>
    <property type="match status" value="1"/>
</dbReference>
<evidence type="ECO:0000313" key="2">
    <source>
        <dbReference type="EMBL" id="VVC34653.1"/>
    </source>
</evidence>
<accession>A0A5E4MT28</accession>
<keyword evidence="3" id="KW-1185">Reference proteome</keyword>
<dbReference type="InterPro" id="IPR037365">
    <property type="entry name" value="Slowmo/Ups"/>
</dbReference>
<feature type="domain" description="PRELI/MSF1" evidence="1">
    <location>
        <begin position="1"/>
        <end position="164"/>
    </location>
</feature>
<evidence type="ECO:0000259" key="1">
    <source>
        <dbReference type="PROSITE" id="PS50904"/>
    </source>
</evidence>
<sequence>MKIWTAQHTFNHPWETVVQAFWKKYPNSMATIDQDVGLVDRQVKNGELYSHRLITTKLLPNWACTLMGPISKFYANEYSEVNRDRRQLKLNRRNISLRPFVEVQEELIYEPHPDDPQKTLLKQTAYVTVEGLLFSGFIEDILTIKVSVNAVKRRRAIKLVIKKM</sequence>
<dbReference type="InterPro" id="IPR006797">
    <property type="entry name" value="PRELI/MSF1_dom"/>
</dbReference>
<dbReference type="PROSITE" id="PS50904">
    <property type="entry name" value="PRELI_MSF1"/>
    <property type="match status" value="1"/>
</dbReference>
<dbReference type="OrthoDB" id="407630at2759"/>
<dbReference type="EMBL" id="CABPRJ010001005">
    <property type="protein sequence ID" value="VVC34653.1"/>
    <property type="molecule type" value="Genomic_DNA"/>
</dbReference>
<name>A0A5E4MT28_9HEMI</name>
<organism evidence="2 3">
    <name type="scientific">Cinara cedri</name>
    <dbReference type="NCBI Taxonomy" id="506608"/>
    <lineage>
        <taxon>Eukaryota</taxon>
        <taxon>Metazoa</taxon>
        <taxon>Ecdysozoa</taxon>
        <taxon>Arthropoda</taxon>
        <taxon>Hexapoda</taxon>
        <taxon>Insecta</taxon>
        <taxon>Pterygota</taxon>
        <taxon>Neoptera</taxon>
        <taxon>Paraneoptera</taxon>
        <taxon>Hemiptera</taxon>
        <taxon>Sternorrhyncha</taxon>
        <taxon>Aphidomorpha</taxon>
        <taxon>Aphidoidea</taxon>
        <taxon>Aphididae</taxon>
        <taxon>Lachninae</taxon>
        <taxon>Cinara</taxon>
    </lineage>
</organism>
<gene>
    <name evidence="2" type="ORF">CINCED_3A020339</name>
</gene>
<reference evidence="2 3" key="1">
    <citation type="submission" date="2019-08" db="EMBL/GenBank/DDBJ databases">
        <authorList>
            <person name="Alioto T."/>
            <person name="Alioto T."/>
            <person name="Gomez Garrido J."/>
        </authorList>
    </citation>
    <scope>NUCLEOTIDE SEQUENCE [LARGE SCALE GENOMIC DNA]</scope>
</reference>
<dbReference type="Proteomes" id="UP000325440">
    <property type="component" value="Unassembled WGS sequence"/>
</dbReference>
<protein>
    <submittedName>
        <fullName evidence="2">PRELI/MSF1 domain</fullName>
    </submittedName>
</protein>
<dbReference type="Pfam" id="PF04707">
    <property type="entry name" value="PRELI"/>
    <property type="match status" value="1"/>
</dbReference>
<evidence type="ECO:0000313" key="3">
    <source>
        <dbReference type="Proteomes" id="UP000325440"/>
    </source>
</evidence>
<dbReference type="GO" id="GO:0005758">
    <property type="term" value="C:mitochondrial intermembrane space"/>
    <property type="evidence" value="ECO:0007669"/>
    <property type="project" value="InterPro"/>
</dbReference>